<keyword evidence="4 6" id="KW-0548">Nucleotidyltransferase</keyword>
<proteinExistence type="inferred from homology"/>
<feature type="binding site" evidence="6">
    <location>
        <position position="51"/>
    </location>
    <ligand>
        <name>NAD(+)</name>
        <dbReference type="ChEBI" id="CHEBI:57540"/>
    </ligand>
</feature>
<sequence length="215" mass="24940">MPIPERPKIYHILHIDRLHSIIAEGLLSDEQISVRHGAGTMIGMSSIKQRRLHELTLTNHPNLYVGQCVPFYFCPRSVMLYLIYRSNHPELAYRGGQEPILHLEADLYATIAWAEQHHQRWAFTLSNAGSLYFEDRCQQSQLGELNWDAIQSNQWSGGNGTKEAKQAEFLIERCFPWHLIERIGVHSPLIYQQVANMIPLGGHRPPVEVKREWYY</sequence>
<comment type="caution">
    <text evidence="6">Lacks conserved residue(s) required for the propagation of feature annotation.</text>
</comment>
<dbReference type="GO" id="GO:0003677">
    <property type="term" value="F:DNA binding"/>
    <property type="evidence" value="ECO:0007669"/>
    <property type="project" value="UniProtKB-UniRule"/>
</dbReference>
<keyword evidence="3 6" id="KW-0808">Transferase</keyword>
<dbReference type="RefSeq" id="WP_119872544.1">
    <property type="nucleotide sequence ID" value="NZ_QZDH01000003.1"/>
</dbReference>
<accession>A0A419B1X1</accession>
<dbReference type="InterPro" id="IPR029494">
    <property type="entry name" value="DarT"/>
</dbReference>
<evidence type="ECO:0000256" key="2">
    <source>
        <dbReference type="ARBA" id="ARBA00022676"/>
    </source>
</evidence>
<dbReference type="PROSITE" id="PS52018">
    <property type="entry name" value="DART"/>
    <property type="match status" value="1"/>
</dbReference>
<dbReference type="EMBL" id="QZDH01000003">
    <property type="protein sequence ID" value="RJL55528.1"/>
    <property type="molecule type" value="Genomic_DNA"/>
</dbReference>
<evidence type="ECO:0000259" key="7">
    <source>
        <dbReference type="PROSITE" id="PS52018"/>
    </source>
</evidence>
<keyword evidence="5 6" id="KW-0238">DNA-binding</keyword>
<organism evidence="8 9">
    <name type="scientific">Pectobacterium carotovorum</name>
    <name type="common">Erwinia carotovora</name>
    <dbReference type="NCBI Taxonomy" id="554"/>
    <lineage>
        <taxon>Bacteria</taxon>
        <taxon>Pseudomonadati</taxon>
        <taxon>Pseudomonadota</taxon>
        <taxon>Gammaproteobacteria</taxon>
        <taxon>Enterobacterales</taxon>
        <taxon>Pectobacteriaceae</taxon>
        <taxon>Pectobacterium</taxon>
    </lineage>
</organism>
<dbReference type="Pfam" id="PF14487">
    <property type="entry name" value="DarT"/>
    <property type="match status" value="1"/>
</dbReference>
<dbReference type="GO" id="GO:0016757">
    <property type="term" value="F:glycosyltransferase activity"/>
    <property type="evidence" value="ECO:0007669"/>
    <property type="project" value="UniProtKB-UniRule"/>
</dbReference>
<feature type="active site" description="Proton acceptor" evidence="6">
    <location>
        <position position="51"/>
    </location>
</feature>
<evidence type="ECO:0000256" key="5">
    <source>
        <dbReference type="ARBA" id="ARBA00023125"/>
    </source>
</evidence>
<evidence type="ECO:0000256" key="3">
    <source>
        <dbReference type="ARBA" id="ARBA00022679"/>
    </source>
</evidence>
<evidence type="ECO:0000313" key="9">
    <source>
        <dbReference type="Proteomes" id="UP000283655"/>
    </source>
</evidence>
<gene>
    <name evidence="8" type="ORF">D5071_00800</name>
</gene>
<keyword evidence="2 6" id="KW-0328">Glycosyltransferase</keyword>
<evidence type="ECO:0000256" key="4">
    <source>
        <dbReference type="ARBA" id="ARBA00022695"/>
    </source>
</evidence>
<feature type="domain" description="DarT" evidence="7">
    <location>
        <begin position="7"/>
        <end position="215"/>
    </location>
</feature>
<evidence type="ECO:0000313" key="8">
    <source>
        <dbReference type="EMBL" id="RJL55528.1"/>
    </source>
</evidence>
<protein>
    <submittedName>
        <fullName evidence="8">DUF4433 domain-containing protein</fullName>
    </submittedName>
</protein>
<dbReference type="Proteomes" id="UP000283655">
    <property type="component" value="Unassembled WGS sequence"/>
</dbReference>
<comment type="caution">
    <text evidence="8">The sequence shown here is derived from an EMBL/GenBank/DDBJ whole genome shotgun (WGS) entry which is preliminary data.</text>
</comment>
<evidence type="ECO:0000256" key="6">
    <source>
        <dbReference type="PROSITE-ProRule" id="PRU01362"/>
    </source>
</evidence>
<dbReference type="GO" id="GO:0016779">
    <property type="term" value="F:nucleotidyltransferase activity"/>
    <property type="evidence" value="ECO:0007669"/>
    <property type="project" value="UniProtKB-UniRule"/>
</dbReference>
<comment type="similarity">
    <text evidence="6">Belongs to the DarT ADP-ribosyltransferase family.</text>
</comment>
<keyword evidence="1 6" id="KW-1277">Toxin-antitoxin system</keyword>
<dbReference type="AlphaFoldDB" id="A0A419B1X1"/>
<comment type="catalytic activity">
    <reaction evidence="6">
        <text>a thymidine in DNA + NAD(+) = an N-(ADP-alpha-D-ribosyl)-thymidine in DNA + nicotinamide + H(+)</text>
        <dbReference type="Rhea" id="RHEA:71651"/>
        <dbReference type="Rhea" id="RHEA-COMP:13556"/>
        <dbReference type="Rhea" id="RHEA-COMP:18051"/>
        <dbReference type="ChEBI" id="CHEBI:15378"/>
        <dbReference type="ChEBI" id="CHEBI:17154"/>
        <dbReference type="ChEBI" id="CHEBI:57540"/>
        <dbReference type="ChEBI" id="CHEBI:137386"/>
        <dbReference type="ChEBI" id="CHEBI:191199"/>
    </reaction>
</comment>
<feature type="active site" evidence="6">
    <location>
        <position position="168"/>
    </location>
</feature>
<evidence type="ECO:0000256" key="1">
    <source>
        <dbReference type="ARBA" id="ARBA00022649"/>
    </source>
</evidence>
<reference evidence="8 9" key="1">
    <citation type="submission" date="2018-09" db="EMBL/GenBank/DDBJ databases">
        <title>Phylogenetic diversity of Pectobacterium and Dickeya strains causing blackleg disease of potato in Morocco.</title>
        <authorList>
            <person name="Oulghazi S."/>
            <person name="Moumni M."/>
            <person name="Faure D."/>
        </authorList>
    </citation>
    <scope>NUCLEOTIDE SEQUENCE [LARGE SCALE GENOMIC DNA]</scope>
    <source>
        <strain evidence="8 9">S1.15.11.2D</strain>
    </source>
</reference>
<feature type="binding site" evidence="6">
    <location>
        <begin position="11"/>
        <end position="13"/>
    </location>
    <ligand>
        <name>NAD(+)</name>
        <dbReference type="ChEBI" id="CHEBI:57540"/>
    </ligand>
</feature>
<name>A0A419B1X1_PECCA</name>